<comment type="caution">
    <text evidence="1">The sequence shown here is derived from an EMBL/GenBank/DDBJ whole genome shotgun (WGS) entry which is preliminary data.</text>
</comment>
<protein>
    <submittedName>
        <fullName evidence="1">Uncharacterized protein</fullName>
    </submittedName>
</protein>
<evidence type="ECO:0000313" key="1">
    <source>
        <dbReference type="EMBL" id="OXB01466.1"/>
    </source>
</evidence>
<organism evidence="1 2">
    <name type="scientific">Flavobacterium oncorhynchi</name>
    <dbReference type="NCBI Taxonomy" id="728056"/>
    <lineage>
        <taxon>Bacteria</taxon>
        <taxon>Pseudomonadati</taxon>
        <taxon>Bacteroidota</taxon>
        <taxon>Flavobacteriia</taxon>
        <taxon>Flavobacteriales</taxon>
        <taxon>Flavobacteriaceae</taxon>
        <taxon>Flavobacterium</taxon>
    </lineage>
</organism>
<proteinExistence type="predicted"/>
<dbReference type="EMBL" id="MUHA01000007">
    <property type="protein sequence ID" value="OXB01466.1"/>
    <property type="molecule type" value="Genomic_DNA"/>
</dbReference>
<name>A0A226I5E0_9FLAO</name>
<sequence>MLKNILNLEGSQEITASEQKTIVGTNVKETSPKCDTWYSRSGLTFEDCAEYYSLDLNYAGVN</sequence>
<keyword evidence="2" id="KW-1185">Reference proteome</keyword>
<evidence type="ECO:0000313" key="2">
    <source>
        <dbReference type="Proteomes" id="UP000198336"/>
    </source>
</evidence>
<reference evidence="1 2" key="1">
    <citation type="submission" date="2016-11" db="EMBL/GenBank/DDBJ databases">
        <title>Whole genomes of Flavobacteriaceae.</title>
        <authorList>
            <person name="Stine C."/>
            <person name="Li C."/>
            <person name="Tadesse D."/>
        </authorList>
    </citation>
    <scope>NUCLEOTIDE SEQUENCE [LARGE SCALE GENOMIC DNA]</scope>
    <source>
        <strain evidence="1 2">CCUG 59446</strain>
    </source>
</reference>
<dbReference type="AlphaFoldDB" id="A0A226I5E0"/>
<gene>
    <name evidence="1" type="ORF">B0A75_07875</name>
</gene>
<accession>A0A226I5E0</accession>
<dbReference type="Proteomes" id="UP000198336">
    <property type="component" value="Unassembled WGS sequence"/>
</dbReference>